<dbReference type="AlphaFoldDB" id="A0A372IJ28"/>
<reference evidence="2 3" key="1">
    <citation type="submission" date="2018-08" db="EMBL/GenBank/DDBJ databases">
        <title>Acidipila sp. 4G-K13, an acidobacterium isolated from forest soil.</title>
        <authorList>
            <person name="Gao Z.-H."/>
            <person name="Qiu L.-H."/>
        </authorList>
    </citation>
    <scope>NUCLEOTIDE SEQUENCE [LARGE SCALE GENOMIC DNA]</scope>
    <source>
        <strain evidence="2 3">4G-K13</strain>
    </source>
</reference>
<dbReference type="PANTHER" id="PTHR43305">
    <property type="entry name" value="FAMILY N-ACETYLTRANSFERASE, PUTATIVE (AFU_ORTHOLOGUE AFUA_2G01380)-RELATED"/>
    <property type="match status" value="1"/>
</dbReference>
<dbReference type="InterPro" id="IPR052777">
    <property type="entry name" value="Acetyltransferase_Enz"/>
</dbReference>
<accession>A0A372IJ28</accession>
<keyword evidence="2" id="KW-0808">Transferase</keyword>
<comment type="caution">
    <text evidence="2">The sequence shown here is derived from an EMBL/GenBank/DDBJ whole genome shotgun (WGS) entry which is preliminary data.</text>
</comment>
<keyword evidence="3" id="KW-1185">Reference proteome</keyword>
<organism evidence="2 3">
    <name type="scientific">Paracidobacterium acidisoli</name>
    <dbReference type="NCBI Taxonomy" id="2303751"/>
    <lineage>
        <taxon>Bacteria</taxon>
        <taxon>Pseudomonadati</taxon>
        <taxon>Acidobacteriota</taxon>
        <taxon>Terriglobia</taxon>
        <taxon>Terriglobales</taxon>
        <taxon>Acidobacteriaceae</taxon>
        <taxon>Paracidobacterium</taxon>
    </lineage>
</organism>
<name>A0A372IJ28_9BACT</name>
<protein>
    <submittedName>
        <fullName evidence="2">GNAT family N-acetyltransferase</fullName>
    </submittedName>
</protein>
<dbReference type="OrthoDB" id="7205533at2"/>
<dbReference type="Proteomes" id="UP000264702">
    <property type="component" value="Unassembled WGS sequence"/>
</dbReference>
<proteinExistence type="predicted"/>
<dbReference type="RefSeq" id="WP_117303561.1">
    <property type="nucleotide sequence ID" value="NZ_QVQT02000009.1"/>
</dbReference>
<evidence type="ECO:0000313" key="3">
    <source>
        <dbReference type="Proteomes" id="UP000264702"/>
    </source>
</evidence>
<evidence type="ECO:0000259" key="1">
    <source>
        <dbReference type="PROSITE" id="PS51186"/>
    </source>
</evidence>
<dbReference type="PROSITE" id="PS51186">
    <property type="entry name" value="GNAT"/>
    <property type="match status" value="1"/>
</dbReference>
<dbReference type="CDD" id="cd04301">
    <property type="entry name" value="NAT_SF"/>
    <property type="match status" value="1"/>
</dbReference>
<evidence type="ECO:0000313" key="2">
    <source>
        <dbReference type="EMBL" id="RFU14865.1"/>
    </source>
</evidence>
<dbReference type="EMBL" id="QVQT01000009">
    <property type="protein sequence ID" value="RFU14865.1"/>
    <property type="molecule type" value="Genomic_DNA"/>
</dbReference>
<dbReference type="SUPFAM" id="SSF55729">
    <property type="entry name" value="Acyl-CoA N-acyltransferases (Nat)"/>
    <property type="match status" value="1"/>
</dbReference>
<sequence length="177" mass="19432">MAHALVRAARPEDDLPLCRTLMREYAAYLNRSVGDEHICIDSLEAELEGLPGPYAEPDGLILLAFVEDRPAGCVALKPLQPILTGERACEMKRLWVRPAFQGQGLGRLLATEAIRRARSAEYTAMYLDTMPSTMQAASALYIALGFVPVERYTRNPVLRETAGGPGVAYLRLDLLAS</sequence>
<dbReference type="PANTHER" id="PTHR43305:SF1">
    <property type="entry name" value="FAMILY N-ACETYLTRANSFERASE, PUTATIVE (AFU_ORTHOLOGUE AFUA_2G01380)-RELATED"/>
    <property type="match status" value="1"/>
</dbReference>
<dbReference type="Pfam" id="PF00583">
    <property type="entry name" value="Acetyltransf_1"/>
    <property type="match status" value="1"/>
</dbReference>
<dbReference type="GO" id="GO:0016747">
    <property type="term" value="F:acyltransferase activity, transferring groups other than amino-acyl groups"/>
    <property type="evidence" value="ECO:0007669"/>
    <property type="project" value="InterPro"/>
</dbReference>
<dbReference type="InterPro" id="IPR016181">
    <property type="entry name" value="Acyl_CoA_acyltransferase"/>
</dbReference>
<feature type="domain" description="N-acetyltransferase" evidence="1">
    <location>
        <begin position="4"/>
        <end position="175"/>
    </location>
</feature>
<dbReference type="InterPro" id="IPR000182">
    <property type="entry name" value="GNAT_dom"/>
</dbReference>
<dbReference type="Gene3D" id="3.40.630.30">
    <property type="match status" value="1"/>
</dbReference>
<gene>
    <name evidence="2" type="ORF">D0Y96_19910</name>
</gene>